<dbReference type="PANTHER" id="PTHR22744">
    <property type="entry name" value="HELIX LOOP HELIX PROTEIN 21-RELATED"/>
    <property type="match status" value="1"/>
</dbReference>
<sequence>MSEQPVLSIYESTFAPSNKTVAILVVEGKKLHVNKAVLSYHSDYFDALFNGEIQGKNDAVTMSVTSIYESEFAKSDKTDAILVVDGRKLHVNKAHLSYHSDYFNTLFNGDFKEKSMPEIEIKDVKFEDFATLLSLVHPNPIKPEAEACVKLLELADRFMLPGVKPYIELVLLRSQIHCTSKISIGAKYGLDDLLDNGLSLSKSEDWLQSVIFLTGFKELPEATQLKIALKIIKIADFSK</sequence>
<feature type="domain" description="BTB" evidence="1">
    <location>
        <begin position="78"/>
        <end position="145"/>
    </location>
</feature>
<evidence type="ECO:0000313" key="2">
    <source>
        <dbReference type="EMBL" id="EFP08714.1"/>
    </source>
</evidence>
<proteinExistence type="predicted"/>
<dbReference type="CDD" id="cd01165">
    <property type="entry name" value="BTB_POZ"/>
    <property type="match status" value="1"/>
</dbReference>
<dbReference type="OrthoDB" id="194443at2759"/>
<dbReference type="Pfam" id="PF00651">
    <property type="entry name" value="BTB"/>
    <property type="match status" value="2"/>
</dbReference>
<dbReference type="InterPro" id="IPR011333">
    <property type="entry name" value="SKP1/BTB/POZ_sf"/>
</dbReference>
<accession>E3MTP7</accession>
<evidence type="ECO:0000259" key="1">
    <source>
        <dbReference type="PROSITE" id="PS50097"/>
    </source>
</evidence>
<dbReference type="AlphaFoldDB" id="E3MTP7"/>
<reference evidence="2" key="1">
    <citation type="submission" date="2007-07" db="EMBL/GenBank/DDBJ databases">
        <title>PCAP assembly of the Caenorhabditis remanei genome.</title>
        <authorList>
            <consortium name="The Caenorhabditis remanei Sequencing Consortium"/>
            <person name="Wilson R.K."/>
        </authorList>
    </citation>
    <scope>NUCLEOTIDE SEQUENCE [LARGE SCALE GENOMIC DNA]</scope>
    <source>
        <strain evidence="2">PB4641</strain>
    </source>
</reference>
<name>E3MTP7_CAERE</name>
<evidence type="ECO:0000313" key="3">
    <source>
        <dbReference type="Proteomes" id="UP000008281"/>
    </source>
</evidence>
<dbReference type="PANTHER" id="PTHR22744:SF14">
    <property type="entry name" value="BTB DOMAIN-CONTAINING PROTEIN-RELATED"/>
    <property type="match status" value="1"/>
</dbReference>
<dbReference type="SMART" id="SM00225">
    <property type="entry name" value="BTB"/>
    <property type="match status" value="1"/>
</dbReference>
<dbReference type="EMBL" id="DS268476">
    <property type="protein sequence ID" value="EFP08714.1"/>
    <property type="molecule type" value="Genomic_DNA"/>
</dbReference>
<dbReference type="HOGENOM" id="CLU_036654_2_1_1"/>
<dbReference type="STRING" id="31234.E3MTP7"/>
<organism evidence="3">
    <name type="scientific">Caenorhabditis remanei</name>
    <name type="common">Caenorhabditis vulgaris</name>
    <dbReference type="NCBI Taxonomy" id="31234"/>
    <lineage>
        <taxon>Eukaryota</taxon>
        <taxon>Metazoa</taxon>
        <taxon>Ecdysozoa</taxon>
        <taxon>Nematoda</taxon>
        <taxon>Chromadorea</taxon>
        <taxon>Rhabditida</taxon>
        <taxon>Rhabditina</taxon>
        <taxon>Rhabditomorpha</taxon>
        <taxon>Rhabditoidea</taxon>
        <taxon>Rhabditidae</taxon>
        <taxon>Peloderinae</taxon>
        <taxon>Caenorhabditis</taxon>
    </lineage>
</organism>
<feature type="domain" description="BTB" evidence="1">
    <location>
        <begin position="20"/>
        <end position="82"/>
    </location>
</feature>
<dbReference type="InParanoid" id="E3MTP7"/>
<protein>
    <recommendedName>
        <fullName evidence="1">BTB domain-containing protein</fullName>
    </recommendedName>
</protein>
<dbReference type="PROSITE" id="PS50097">
    <property type="entry name" value="BTB"/>
    <property type="match status" value="2"/>
</dbReference>
<dbReference type="Gene3D" id="3.30.710.10">
    <property type="entry name" value="Potassium Channel Kv1.1, Chain A"/>
    <property type="match status" value="2"/>
</dbReference>
<dbReference type="Proteomes" id="UP000008281">
    <property type="component" value="Unassembled WGS sequence"/>
</dbReference>
<dbReference type="OMA" id="CENFMIR"/>
<keyword evidence="3" id="KW-1185">Reference proteome</keyword>
<dbReference type="InterPro" id="IPR000210">
    <property type="entry name" value="BTB/POZ_dom"/>
</dbReference>
<dbReference type="SUPFAM" id="SSF54695">
    <property type="entry name" value="POZ domain"/>
    <property type="match status" value="2"/>
</dbReference>
<gene>
    <name evidence="2" type="ORF">CRE_19768</name>
</gene>